<sequence length="53" mass="6152">MKFRKISSQKFDPTGEFFHDSAIQMQAFIAFAAQKFGINENTFYLCNVKGEIR</sequence>
<protein>
    <submittedName>
        <fullName evidence="1">Uncharacterized protein</fullName>
    </submittedName>
</protein>
<name>A0A1G7U967_9BACT</name>
<evidence type="ECO:0000313" key="1">
    <source>
        <dbReference type="EMBL" id="SDG43310.1"/>
    </source>
</evidence>
<proteinExistence type="predicted"/>
<organism evidence="1 2">
    <name type="scientific">Prevotella communis</name>
    <dbReference type="NCBI Taxonomy" id="2913614"/>
    <lineage>
        <taxon>Bacteria</taxon>
        <taxon>Pseudomonadati</taxon>
        <taxon>Bacteroidota</taxon>
        <taxon>Bacteroidia</taxon>
        <taxon>Bacteroidales</taxon>
        <taxon>Prevotellaceae</taxon>
        <taxon>Prevotella</taxon>
    </lineage>
</organism>
<accession>A0A1G7U967</accession>
<keyword evidence="2" id="KW-1185">Reference proteome</keyword>
<gene>
    <name evidence="1" type="ORF">SAMN04487901_1049</name>
</gene>
<evidence type="ECO:0000313" key="2">
    <source>
        <dbReference type="Proteomes" id="UP000198779"/>
    </source>
</evidence>
<dbReference type="AlphaFoldDB" id="A0A1G7U967"/>
<reference evidence="2" key="1">
    <citation type="submission" date="2016-10" db="EMBL/GenBank/DDBJ databases">
        <authorList>
            <person name="Varghese N."/>
            <person name="Submissions S."/>
        </authorList>
    </citation>
    <scope>NUCLEOTIDE SEQUENCE [LARGE SCALE GENOMIC DNA]</scope>
    <source>
        <strain evidence="2">BP1-148</strain>
    </source>
</reference>
<dbReference type="EMBL" id="FNCQ01000004">
    <property type="protein sequence ID" value="SDG43310.1"/>
    <property type="molecule type" value="Genomic_DNA"/>
</dbReference>
<dbReference type="Proteomes" id="UP000198779">
    <property type="component" value="Unassembled WGS sequence"/>
</dbReference>